<dbReference type="GO" id="GO:0098839">
    <property type="term" value="C:postsynaptic density membrane"/>
    <property type="evidence" value="ECO:0000318"/>
    <property type="project" value="GO_Central"/>
</dbReference>
<dbReference type="AlphaFoldDB" id="T1FQG7"/>
<dbReference type="InParanoid" id="T1FQG7"/>
<feature type="region of interest" description="Disordered" evidence="5">
    <location>
        <begin position="131"/>
        <end position="171"/>
    </location>
</feature>
<dbReference type="EMBL" id="KB097143">
    <property type="protein sequence ID" value="ESN98773.1"/>
    <property type="molecule type" value="Genomic_DNA"/>
</dbReference>
<comment type="subcellular location">
    <subcellularLocation>
        <location evidence="1">Membrane</location>
        <topology evidence="1">Multi-pass membrane protein</topology>
    </subcellularLocation>
</comment>
<proteinExistence type="predicted"/>
<reference evidence="7 9" key="2">
    <citation type="journal article" date="2013" name="Nature">
        <title>Insights into bilaterian evolution from three spiralian genomes.</title>
        <authorList>
            <person name="Simakov O."/>
            <person name="Marletaz F."/>
            <person name="Cho S.J."/>
            <person name="Edsinger-Gonzales E."/>
            <person name="Havlak P."/>
            <person name="Hellsten U."/>
            <person name="Kuo D.H."/>
            <person name="Larsson T."/>
            <person name="Lv J."/>
            <person name="Arendt D."/>
            <person name="Savage R."/>
            <person name="Osoegawa K."/>
            <person name="de Jong P."/>
            <person name="Grimwood J."/>
            <person name="Chapman J.A."/>
            <person name="Shapiro H."/>
            <person name="Aerts A."/>
            <person name="Otillar R.P."/>
            <person name="Terry A.Y."/>
            <person name="Boore J.L."/>
            <person name="Grigoriev I.V."/>
            <person name="Lindberg D.R."/>
            <person name="Seaver E.C."/>
            <person name="Weisblat D.A."/>
            <person name="Putnam N.H."/>
            <person name="Rokhsar D.S."/>
        </authorList>
    </citation>
    <scope>NUCLEOTIDE SEQUENCE</scope>
</reference>
<feature type="transmembrane region" description="Helical" evidence="6">
    <location>
        <begin position="64"/>
        <end position="91"/>
    </location>
</feature>
<dbReference type="STRING" id="6412.T1FQG7"/>
<dbReference type="InterPro" id="IPR004031">
    <property type="entry name" value="PMP22/EMP/MP20/Claudin"/>
</dbReference>
<organism evidence="8 9">
    <name type="scientific">Helobdella robusta</name>
    <name type="common">Californian leech</name>
    <dbReference type="NCBI Taxonomy" id="6412"/>
    <lineage>
        <taxon>Eukaryota</taxon>
        <taxon>Metazoa</taxon>
        <taxon>Spiralia</taxon>
        <taxon>Lophotrochozoa</taxon>
        <taxon>Annelida</taxon>
        <taxon>Clitellata</taxon>
        <taxon>Hirudinea</taxon>
        <taxon>Rhynchobdellida</taxon>
        <taxon>Glossiphoniidae</taxon>
        <taxon>Helobdella</taxon>
    </lineage>
</organism>
<dbReference type="GO" id="GO:0016247">
    <property type="term" value="F:channel regulator activity"/>
    <property type="evidence" value="ECO:0000318"/>
    <property type="project" value="GO_Central"/>
</dbReference>
<reference evidence="9" key="1">
    <citation type="submission" date="2012-12" db="EMBL/GenBank/DDBJ databases">
        <authorList>
            <person name="Hellsten U."/>
            <person name="Grimwood J."/>
            <person name="Chapman J.A."/>
            <person name="Shapiro H."/>
            <person name="Aerts A."/>
            <person name="Otillar R.P."/>
            <person name="Terry A.Y."/>
            <person name="Boore J.L."/>
            <person name="Simakov O."/>
            <person name="Marletaz F."/>
            <person name="Cho S.-J."/>
            <person name="Edsinger-Gonzales E."/>
            <person name="Havlak P."/>
            <person name="Kuo D.-H."/>
            <person name="Larsson T."/>
            <person name="Lv J."/>
            <person name="Arendt D."/>
            <person name="Savage R."/>
            <person name="Osoegawa K."/>
            <person name="de Jong P."/>
            <person name="Lindberg D.R."/>
            <person name="Seaver E.C."/>
            <person name="Weisblat D.A."/>
            <person name="Putnam N.H."/>
            <person name="Grigoriev I.V."/>
            <person name="Rokhsar D.S."/>
        </authorList>
    </citation>
    <scope>NUCLEOTIDE SEQUENCE</scope>
</reference>
<dbReference type="GO" id="GO:0098970">
    <property type="term" value="P:postsynaptic neurotransmitter receptor diffusion trapping"/>
    <property type="evidence" value="ECO:0000318"/>
    <property type="project" value="GO_Central"/>
</dbReference>
<feature type="transmembrane region" description="Helical" evidence="6">
    <location>
        <begin position="20"/>
        <end position="44"/>
    </location>
</feature>
<protein>
    <submittedName>
        <fullName evidence="7 8">Uncharacterized protein</fullName>
    </submittedName>
</protein>
<dbReference type="Gene3D" id="1.20.140.150">
    <property type="match status" value="1"/>
</dbReference>
<feature type="compositionally biased region" description="Polar residues" evidence="5">
    <location>
        <begin position="331"/>
        <end position="340"/>
    </location>
</feature>
<dbReference type="GO" id="GO:0051968">
    <property type="term" value="P:positive regulation of synaptic transmission, glutamatergic"/>
    <property type="evidence" value="ECO:0000318"/>
    <property type="project" value="GO_Central"/>
</dbReference>
<name>T1FQG7_HELRO</name>
<gene>
    <name evidence="8" type="primary">20211064</name>
    <name evidence="7" type="ORF">HELRODRAFT_188905</name>
</gene>
<dbReference type="RefSeq" id="XP_009022743.1">
    <property type="nucleotide sequence ID" value="XM_009024495.1"/>
</dbReference>
<dbReference type="GO" id="GO:0032281">
    <property type="term" value="C:AMPA glutamate receptor complex"/>
    <property type="evidence" value="ECO:0000318"/>
    <property type="project" value="GO_Central"/>
</dbReference>
<evidence type="ECO:0000313" key="9">
    <source>
        <dbReference type="Proteomes" id="UP000015101"/>
    </source>
</evidence>
<keyword evidence="9" id="KW-1185">Reference proteome</keyword>
<accession>T1FQG7</accession>
<evidence type="ECO:0000256" key="2">
    <source>
        <dbReference type="ARBA" id="ARBA00022692"/>
    </source>
</evidence>
<dbReference type="OrthoDB" id="9990458at2759"/>
<dbReference type="GeneID" id="20211064"/>
<evidence type="ECO:0000256" key="3">
    <source>
        <dbReference type="ARBA" id="ARBA00022989"/>
    </source>
</evidence>
<dbReference type="Proteomes" id="UP000015101">
    <property type="component" value="Unassembled WGS sequence"/>
</dbReference>
<dbReference type="eggNOG" id="ENOG502RZE0">
    <property type="taxonomic scope" value="Eukaryota"/>
</dbReference>
<keyword evidence="4 6" id="KW-0472">Membrane</keyword>
<feature type="region of interest" description="Disordered" evidence="5">
    <location>
        <begin position="316"/>
        <end position="341"/>
    </location>
</feature>
<sequence>MKVHSLQNCFINVQDCKKFFLAGIQVHIRGLLILIGIILYIGAITEEAGSKSKPNMEKPKFEYWYGYSFVLTITSFSTAELTGVLSVYLYISRHKHSYRKKAERLHQNQNYTTSFNQLHSRSAISLSNVVEVSQKQQQQQQQQSSSNDPYNNNATTTNTSRSPNTIRSNGRANGYIGGLGAFGLRADDCAGYVQQQQQQMFANNNNNNNNLPAYDASPMYVVDSRDMEAQSSYQQKGLKQHPLTSWSSSCFQQPQQTQQKLLMSKPASSASMLMMMSGHVQQPHEQWLSSDMPLHATLHNSNLTADYNYHNDERLQRNDVDDDDDDDDLESTSNYEQSTPRMLVSVMTGAPIAAGLKSRESSKHALASGLPQSTTNMNTPLSSERFTPNHARNLGTPDTMYRRTTPSQERDYFYFPAARHTLSFLFEPMLLLLLLCMHWSTCELVCNYACLCAYHSEWPHTLHPIAVMELGGCQDATNVLGVIQTHALMYASTPAFL</sequence>
<dbReference type="EMBL" id="AMQM01001052">
    <property type="status" value="NOT_ANNOTATED_CDS"/>
    <property type="molecule type" value="Genomic_DNA"/>
</dbReference>
<keyword evidence="3 6" id="KW-1133">Transmembrane helix</keyword>
<dbReference type="KEGG" id="hro:HELRODRAFT_188905"/>
<evidence type="ECO:0000313" key="7">
    <source>
        <dbReference type="EMBL" id="ESN98773.1"/>
    </source>
</evidence>
<evidence type="ECO:0000256" key="4">
    <source>
        <dbReference type="ARBA" id="ARBA00023136"/>
    </source>
</evidence>
<dbReference type="PANTHER" id="PTHR12107:SF0">
    <property type="entry name" value="STARGAZIN (MAMMALIAN CALCIUM CHANNEL) HOMOLOG"/>
    <property type="match status" value="1"/>
</dbReference>
<reference evidence="8" key="3">
    <citation type="submission" date="2015-06" db="UniProtKB">
        <authorList>
            <consortium name="EnsemblMetazoa"/>
        </authorList>
    </citation>
    <scope>IDENTIFICATION</scope>
</reference>
<keyword evidence="2 6" id="KW-0812">Transmembrane</keyword>
<evidence type="ECO:0000256" key="1">
    <source>
        <dbReference type="ARBA" id="ARBA00004141"/>
    </source>
</evidence>
<dbReference type="GO" id="GO:0019226">
    <property type="term" value="P:transmission of nerve impulse"/>
    <property type="evidence" value="ECO:0000318"/>
    <property type="project" value="GO_Central"/>
</dbReference>
<dbReference type="CTD" id="20211064"/>
<feature type="compositionally biased region" description="Polar residues" evidence="5">
    <location>
        <begin position="370"/>
        <end position="386"/>
    </location>
</feature>
<feature type="region of interest" description="Disordered" evidence="5">
    <location>
        <begin position="363"/>
        <end position="401"/>
    </location>
</feature>
<evidence type="ECO:0000256" key="5">
    <source>
        <dbReference type="SAM" id="MobiDB-lite"/>
    </source>
</evidence>
<dbReference type="GO" id="GO:0005245">
    <property type="term" value="F:voltage-gated calcium channel activity"/>
    <property type="evidence" value="ECO:0000318"/>
    <property type="project" value="GO_Central"/>
</dbReference>
<feature type="compositionally biased region" description="Low complexity" evidence="5">
    <location>
        <begin position="133"/>
        <end position="169"/>
    </location>
</feature>
<feature type="compositionally biased region" description="Acidic residues" evidence="5">
    <location>
        <begin position="320"/>
        <end position="330"/>
    </location>
</feature>
<dbReference type="HOGENOM" id="CLU_548930_0_0_1"/>
<dbReference type="Pfam" id="PF00822">
    <property type="entry name" value="PMP22_Claudin"/>
    <property type="match status" value="1"/>
</dbReference>
<dbReference type="PANTHER" id="PTHR12107">
    <property type="entry name" value="VOLTAGE-DEPENDENT CALCIUM CHANNEL GAMMA SUBUNIT"/>
    <property type="match status" value="1"/>
</dbReference>
<dbReference type="InterPro" id="IPR051072">
    <property type="entry name" value="CACNG_subunit"/>
</dbReference>
<dbReference type="EnsemblMetazoa" id="HelroT188905">
    <property type="protein sequence ID" value="HelroP188905"/>
    <property type="gene ID" value="HelroG188905"/>
</dbReference>
<evidence type="ECO:0000256" key="6">
    <source>
        <dbReference type="SAM" id="Phobius"/>
    </source>
</evidence>
<evidence type="ECO:0000313" key="8">
    <source>
        <dbReference type="EnsemblMetazoa" id="HelroP188905"/>
    </source>
</evidence>